<evidence type="ECO:0000256" key="1">
    <source>
        <dbReference type="ARBA" id="ARBA00034120"/>
    </source>
</evidence>
<dbReference type="GO" id="GO:0003964">
    <property type="term" value="F:RNA-directed DNA polymerase activity"/>
    <property type="evidence" value="ECO:0007669"/>
    <property type="project" value="UniProtKB-KW"/>
</dbReference>
<name>A0A1G6IP72_9BRAD</name>
<evidence type="ECO:0000313" key="4">
    <source>
        <dbReference type="EMBL" id="SDC08289.1"/>
    </source>
</evidence>
<dbReference type="AlphaFoldDB" id="A0A1G6IP72"/>
<evidence type="ECO:0000256" key="2">
    <source>
        <dbReference type="SAM" id="MobiDB-lite"/>
    </source>
</evidence>
<dbReference type="InterPro" id="IPR051083">
    <property type="entry name" value="GrpII_Intron_Splice-Mob/Def"/>
</dbReference>
<sequence length="455" mass="51208">MMQPRASMFGGSWLNDGNAGSRYANVAYNWPENSNDNIGARGRSDDRLSAWERSRPSRQARRALTSRSRSLSAFSAAPKSLWSARVSRFGEHISRSGRTGRREFCSSRPAAGFLIWNGSQMTRRYRNLIGRIVSVSNMEAALRLTAAGKRLTGGYLEFKEFSALNLADLAREMADGSYVAGTPHEFHIFDPKKRLISALPFRDRIAQQALCLVIGPIFDRALLPRAYACRPGKGTHAGVMQLQSDLRREGRANPRLYFLKTDFSAYFASIERPVLWRLIEAKISCRATLGLIEAMVPRTGIGLPIGSLTSQIFANLYTGATLDRHLQQTLRERLWYRYMDDLVVLGTSSEHLSAVKASIEAFSRDELGLRFSKWQIAPAARGINFLGYRIWASHKLLRRDSVIRARRKIAAYRAAGEHERLRRFLAAWLGHARWADSSNLIRSLGIQQNGPEGRC</sequence>
<keyword evidence="4" id="KW-0808">Transferase</keyword>
<evidence type="ECO:0000313" key="5">
    <source>
        <dbReference type="Proteomes" id="UP000199245"/>
    </source>
</evidence>
<comment type="similarity">
    <text evidence="1">Belongs to the bacterial reverse transcriptase family.</text>
</comment>
<gene>
    <name evidence="4" type="ORF">SAMN05216337_1001211</name>
</gene>
<proteinExistence type="inferred from homology"/>
<dbReference type="Gene3D" id="3.90.1580.10">
    <property type="entry name" value="paralog of FGE (formylglycine-generating enzyme)"/>
    <property type="match status" value="1"/>
</dbReference>
<dbReference type="PROSITE" id="PS50878">
    <property type="entry name" value="RT_POL"/>
    <property type="match status" value="1"/>
</dbReference>
<dbReference type="PANTHER" id="PTHR34047:SF8">
    <property type="entry name" value="PROTEIN YKFC"/>
    <property type="match status" value="1"/>
</dbReference>
<reference evidence="4 5" key="1">
    <citation type="submission" date="2016-10" db="EMBL/GenBank/DDBJ databases">
        <authorList>
            <person name="de Groot N.N."/>
        </authorList>
    </citation>
    <scope>NUCLEOTIDE SEQUENCE [LARGE SCALE GENOMIC DNA]</scope>
    <source>
        <strain evidence="4 5">R5</strain>
    </source>
</reference>
<keyword evidence="4" id="KW-0695">RNA-directed DNA polymerase</keyword>
<feature type="region of interest" description="Disordered" evidence="2">
    <location>
        <begin position="34"/>
        <end position="64"/>
    </location>
</feature>
<dbReference type="Pfam" id="PF00078">
    <property type="entry name" value="RVT_1"/>
    <property type="match status" value="1"/>
</dbReference>
<keyword evidence="4" id="KW-0548">Nucleotidyltransferase</keyword>
<dbReference type="InterPro" id="IPR000477">
    <property type="entry name" value="RT_dom"/>
</dbReference>
<feature type="domain" description="Reverse transcriptase" evidence="3">
    <location>
        <begin position="163"/>
        <end position="390"/>
    </location>
</feature>
<organism evidence="4 5">
    <name type="scientific">Bradyrhizobium brasilense</name>
    <dbReference type="NCBI Taxonomy" id="1419277"/>
    <lineage>
        <taxon>Bacteria</taxon>
        <taxon>Pseudomonadati</taxon>
        <taxon>Pseudomonadota</taxon>
        <taxon>Alphaproteobacteria</taxon>
        <taxon>Hyphomicrobiales</taxon>
        <taxon>Nitrobacteraceae</taxon>
        <taxon>Bradyrhizobium</taxon>
    </lineage>
</organism>
<feature type="compositionally biased region" description="Basic and acidic residues" evidence="2">
    <location>
        <begin position="42"/>
        <end position="55"/>
    </location>
</feature>
<evidence type="ECO:0000259" key="3">
    <source>
        <dbReference type="PROSITE" id="PS50878"/>
    </source>
</evidence>
<dbReference type="InterPro" id="IPR042095">
    <property type="entry name" value="SUMF_sf"/>
</dbReference>
<dbReference type="SUPFAM" id="SSF56672">
    <property type="entry name" value="DNA/RNA polymerases"/>
    <property type="match status" value="1"/>
</dbReference>
<dbReference type="EMBL" id="FMZW01000001">
    <property type="protein sequence ID" value="SDC08289.1"/>
    <property type="molecule type" value="Genomic_DNA"/>
</dbReference>
<protein>
    <submittedName>
        <fullName evidence="4">Reverse transcriptase (RNA-dependent DNA polymerase)</fullName>
    </submittedName>
</protein>
<dbReference type="PANTHER" id="PTHR34047">
    <property type="entry name" value="NUCLEAR INTRON MATURASE 1, MITOCHONDRIAL-RELATED"/>
    <property type="match status" value="1"/>
</dbReference>
<dbReference type="CDD" id="cd01651">
    <property type="entry name" value="RT_G2_intron"/>
    <property type="match status" value="1"/>
</dbReference>
<dbReference type="InterPro" id="IPR043502">
    <property type="entry name" value="DNA/RNA_pol_sf"/>
</dbReference>
<accession>A0A1G6IP72</accession>
<dbReference type="Proteomes" id="UP000199245">
    <property type="component" value="Unassembled WGS sequence"/>
</dbReference>